<accession>X0RGS2</accession>
<name>X0RGS2_9ZZZZ</name>
<protein>
    <submittedName>
        <fullName evidence="1">Uncharacterized protein</fullName>
    </submittedName>
</protein>
<dbReference type="EMBL" id="BARS01008928">
    <property type="protein sequence ID" value="GAF68059.1"/>
    <property type="molecule type" value="Genomic_DNA"/>
</dbReference>
<proteinExistence type="predicted"/>
<comment type="caution">
    <text evidence="1">The sequence shown here is derived from an EMBL/GenBank/DDBJ whole genome shotgun (WGS) entry which is preliminary data.</text>
</comment>
<reference evidence="1" key="1">
    <citation type="journal article" date="2014" name="Front. Microbiol.">
        <title>High frequency of phylogenetically diverse reductive dehalogenase-homologous genes in deep subseafloor sedimentary metagenomes.</title>
        <authorList>
            <person name="Kawai M."/>
            <person name="Futagami T."/>
            <person name="Toyoda A."/>
            <person name="Takaki Y."/>
            <person name="Nishi S."/>
            <person name="Hori S."/>
            <person name="Arai W."/>
            <person name="Tsubouchi T."/>
            <person name="Morono Y."/>
            <person name="Uchiyama I."/>
            <person name="Ito T."/>
            <person name="Fujiyama A."/>
            <person name="Inagaki F."/>
            <person name="Takami H."/>
        </authorList>
    </citation>
    <scope>NUCLEOTIDE SEQUENCE</scope>
    <source>
        <strain evidence="1">Expedition CK06-06</strain>
    </source>
</reference>
<evidence type="ECO:0000313" key="1">
    <source>
        <dbReference type="EMBL" id="GAF68059.1"/>
    </source>
</evidence>
<sequence length="79" mass="8813">MNRHIIAHESDSKTANILREGCLKEDEGSNCRISYPSSIELDDETIVIVPGVMHIISEHEGGFLRRPHLDVTTFTVPPS</sequence>
<gene>
    <name evidence="1" type="ORF">S01H1_16908</name>
</gene>
<dbReference type="AlphaFoldDB" id="X0RGS2"/>
<organism evidence="1">
    <name type="scientific">marine sediment metagenome</name>
    <dbReference type="NCBI Taxonomy" id="412755"/>
    <lineage>
        <taxon>unclassified sequences</taxon>
        <taxon>metagenomes</taxon>
        <taxon>ecological metagenomes</taxon>
    </lineage>
</organism>